<dbReference type="PANTHER" id="PTHR24121:SF22">
    <property type="entry name" value="PROTEIN ACCELERATED CELL DEATH 6-LIKE"/>
    <property type="match status" value="1"/>
</dbReference>
<dbReference type="InterPro" id="IPR036770">
    <property type="entry name" value="Ankyrin_rpt-contain_sf"/>
</dbReference>
<dbReference type="EMBL" id="KK198763">
    <property type="protein sequence ID" value="KCW46872.1"/>
    <property type="molecule type" value="Genomic_DNA"/>
</dbReference>
<dbReference type="PANTHER" id="PTHR24121">
    <property type="entry name" value="NO MECHANORECEPTOR POTENTIAL C, ISOFORM D-RELATED"/>
    <property type="match status" value="1"/>
</dbReference>
<reference evidence="2" key="1">
    <citation type="submission" date="2013-07" db="EMBL/GenBank/DDBJ databases">
        <title>The genome of Eucalyptus grandis.</title>
        <authorList>
            <person name="Schmutz J."/>
            <person name="Hayes R."/>
            <person name="Myburg A."/>
            <person name="Tuskan G."/>
            <person name="Grattapaglia D."/>
            <person name="Rokhsar D.S."/>
        </authorList>
    </citation>
    <scope>NUCLEOTIDE SEQUENCE</scope>
    <source>
        <tissue evidence="2">Leaf extractions</tissue>
    </source>
</reference>
<protein>
    <submittedName>
        <fullName evidence="2">Uncharacterized protein</fullName>
    </submittedName>
</protein>
<dbReference type="PROSITE" id="PS50088">
    <property type="entry name" value="ANK_REPEAT"/>
    <property type="match status" value="2"/>
</dbReference>
<sequence length="237" mass="26379">MTHAFEFGRTAEGPDSAEIKKAAQTLVEVIKGAKVEEFISAIEWLKWLVERIDRSSILNFRGQSGCSLLHVAVASSKDDILQLLLFDADDQLIATQNDWGDTPFHTAAKTGNSKAVEILIRRARKPLNDKRENQILTMKNKHGNTALHEAVLNRHVNVVSLLLKEDLEPVYLENEAKKSPLYLALDTGNSEILEILLSYSPEPSKIKGLPPVHGALVRPDYGKNLNLYVGNIYVCVN</sequence>
<organism evidence="2">
    <name type="scientific">Eucalyptus grandis</name>
    <name type="common">Flooded gum</name>
    <dbReference type="NCBI Taxonomy" id="71139"/>
    <lineage>
        <taxon>Eukaryota</taxon>
        <taxon>Viridiplantae</taxon>
        <taxon>Streptophyta</taxon>
        <taxon>Embryophyta</taxon>
        <taxon>Tracheophyta</taxon>
        <taxon>Spermatophyta</taxon>
        <taxon>Magnoliopsida</taxon>
        <taxon>eudicotyledons</taxon>
        <taxon>Gunneridae</taxon>
        <taxon>Pentapetalae</taxon>
        <taxon>rosids</taxon>
        <taxon>malvids</taxon>
        <taxon>Myrtales</taxon>
        <taxon>Myrtaceae</taxon>
        <taxon>Myrtoideae</taxon>
        <taxon>Eucalypteae</taxon>
        <taxon>Eucalyptus</taxon>
    </lineage>
</organism>
<dbReference type="Gene3D" id="1.25.40.20">
    <property type="entry name" value="Ankyrin repeat-containing domain"/>
    <property type="match status" value="1"/>
</dbReference>
<evidence type="ECO:0000313" key="2">
    <source>
        <dbReference type="EMBL" id="KCW46872.1"/>
    </source>
</evidence>
<dbReference type="SMART" id="SM00248">
    <property type="entry name" value="ANK"/>
    <property type="match status" value="4"/>
</dbReference>
<proteinExistence type="predicted"/>
<dbReference type="STRING" id="71139.A0A058ZYI7"/>
<dbReference type="AlphaFoldDB" id="A0A058ZYI7"/>
<dbReference type="Gramene" id="KCW46872">
    <property type="protein sequence ID" value="KCW46872"/>
    <property type="gene ID" value="EUGRSUZ_K00681"/>
</dbReference>
<evidence type="ECO:0000256" key="1">
    <source>
        <dbReference type="PROSITE-ProRule" id="PRU00023"/>
    </source>
</evidence>
<dbReference type="PROSITE" id="PS50297">
    <property type="entry name" value="ANK_REP_REGION"/>
    <property type="match status" value="2"/>
</dbReference>
<dbReference type="SUPFAM" id="SSF48403">
    <property type="entry name" value="Ankyrin repeat"/>
    <property type="match status" value="1"/>
</dbReference>
<accession>A0A058ZYI7</accession>
<dbReference type="InParanoid" id="A0A058ZYI7"/>
<feature type="repeat" description="ANK" evidence="1">
    <location>
        <begin position="142"/>
        <end position="174"/>
    </location>
</feature>
<dbReference type="eggNOG" id="KOG4412">
    <property type="taxonomic scope" value="Eukaryota"/>
</dbReference>
<dbReference type="Pfam" id="PF12796">
    <property type="entry name" value="Ank_2"/>
    <property type="match status" value="1"/>
</dbReference>
<gene>
    <name evidence="2" type="ORF">EUGRSUZ_K00681</name>
</gene>
<feature type="repeat" description="ANK" evidence="1">
    <location>
        <begin position="99"/>
        <end position="122"/>
    </location>
</feature>
<name>A0A058ZYI7_EUCGR</name>
<dbReference type="InterPro" id="IPR002110">
    <property type="entry name" value="Ankyrin_rpt"/>
</dbReference>
<keyword evidence="1" id="KW-0040">ANK repeat</keyword>